<dbReference type="KEGG" id="pprc:PFLCHA0_c47530"/>
<reference evidence="6" key="1">
    <citation type="journal article" date="2014" name="Genome Announc.">
        <title>Full-genome sequence of the plant growth-promoting bacterium Pseudomonas protegens CHA0.</title>
        <authorList>
            <person name="Jousset A."/>
            <person name="Schuldes J."/>
            <person name="Keel C."/>
            <person name="Maurhofer M."/>
            <person name="Daniel R."/>
            <person name="Scheu S."/>
            <person name="Thuermer A."/>
        </authorList>
    </citation>
    <scope>NUCLEOTIDE SEQUENCE [LARGE SCALE GENOMIC DNA]</scope>
    <source>
        <strain evidence="6">DSM 19095 / LMG 27888 / CFBP 6595 / CHA0</strain>
    </source>
</reference>
<gene>
    <name evidence="5" type="primary">oprD11</name>
    <name evidence="5" type="ORF">PFLCHA0_c47530</name>
</gene>
<feature type="signal peptide" evidence="4">
    <location>
        <begin position="1"/>
        <end position="23"/>
    </location>
</feature>
<accession>A0A2C9ES63</accession>
<protein>
    <submittedName>
        <fullName evidence="5">Porin D</fullName>
        <ecNumber evidence="5">3.4.21.-</ecNumber>
    </submittedName>
</protein>
<organism evidence="5 6">
    <name type="scientific">Pseudomonas protegens (strain DSM 19095 / LMG 27888 / CFBP 6595 / CHA0)</name>
    <dbReference type="NCBI Taxonomy" id="1124983"/>
    <lineage>
        <taxon>Bacteria</taxon>
        <taxon>Pseudomonadati</taxon>
        <taxon>Pseudomonadota</taxon>
        <taxon>Gammaproteobacteria</taxon>
        <taxon>Pseudomonadales</taxon>
        <taxon>Pseudomonadaceae</taxon>
        <taxon>Pseudomonas</taxon>
    </lineage>
</organism>
<proteinExistence type="inferred from homology"/>
<dbReference type="GO" id="GO:0016787">
    <property type="term" value="F:hydrolase activity"/>
    <property type="evidence" value="ECO:0007669"/>
    <property type="project" value="UniProtKB-KW"/>
</dbReference>
<dbReference type="PANTHER" id="PTHR34596:SF2">
    <property type="entry name" value="CHITOPORIN"/>
    <property type="match status" value="1"/>
</dbReference>
<evidence type="ECO:0000256" key="4">
    <source>
        <dbReference type="SAM" id="SignalP"/>
    </source>
</evidence>
<keyword evidence="2" id="KW-0813">Transport</keyword>
<keyword evidence="5" id="KW-0378">Hydrolase</keyword>
<dbReference type="PANTHER" id="PTHR34596">
    <property type="entry name" value="CHITOPORIN"/>
    <property type="match status" value="1"/>
</dbReference>
<dbReference type="GO" id="GO:0015288">
    <property type="term" value="F:porin activity"/>
    <property type="evidence" value="ECO:0007669"/>
    <property type="project" value="TreeGrafter"/>
</dbReference>
<keyword evidence="3 4" id="KW-0732">Signal</keyword>
<evidence type="ECO:0000313" key="5">
    <source>
        <dbReference type="EMBL" id="AGL86503.1"/>
    </source>
</evidence>
<evidence type="ECO:0000313" key="6">
    <source>
        <dbReference type="Proteomes" id="UP000013940"/>
    </source>
</evidence>
<dbReference type="HOGENOM" id="CLU_042378_2_0_6"/>
<evidence type="ECO:0000256" key="1">
    <source>
        <dbReference type="ARBA" id="ARBA00009075"/>
    </source>
</evidence>
<dbReference type="Proteomes" id="UP000013940">
    <property type="component" value="Chromosome"/>
</dbReference>
<name>A0A2C9ES63_PSEPH</name>
<dbReference type="Pfam" id="PF03573">
    <property type="entry name" value="OprD"/>
    <property type="match status" value="1"/>
</dbReference>
<dbReference type="Gene3D" id="2.40.160.10">
    <property type="entry name" value="Porin"/>
    <property type="match status" value="1"/>
</dbReference>
<dbReference type="RefSeq" id="WP_015636771.1">
    <property type="nucleotide sequence ID" value="NC_021237.1"/>
</dbReference>
<dbReference type="InterPro" id="IPR023614">
    <property type="entry name" value="Porin_dom_sf"/>
</dbReference>
<dbReference type="InterPro" id="IPR005318">
    <property type="entry name" value="OM_porin_bac"/>
</dbReference>
<dbReference type="EMBL" id="CP003190">
    <property type="protein sequence ID" value="AGL86503.1"/>
    <property type="molecule type" value="Genomic_DNA"/>
</dbReference>
<sequence>MRVMKWSMIALAVSAGTSQFAIASSQDDAKGFIEDSTLTAKTRAMYMNRDYKDGVGNVRRGNGTYTTGTDDKTSGYRQDTGISELLTYQSGFTQGTVGFGVDAMAMGSVKLDGGSGRAGNGLFATNGSGEPENTQSKLGGAAKFRISDTVLKYGNQFVSSPVFTTDDGRLLPEVATGTLITSNEIKGLELIGGRFTALSAQTGMGRDSINGRSRVTGKQNPGLSSANIVGATYSGLENFIFAVHASDVEDYWKKQYFNVNYTLPLSEKQSLNFDFNGYRSKDDGKKLAGDLDNRVWSLAAAYSIEAHKFTVAYQQSSGKTGYNYGVDGGGTVYVANSVQISDFVGEDERSWQARYDLNMASFGVPGLSFMTRYIRGSNVTVADSSDGKEHEWDVEAKYVLQEGPAKDLSFRLRNAIYRGTNSDYRATNYDNLNDLRLIVEYPLSIL</sequence>
<feature type="chain" id="PRO_5012203418" evidence="4">
    <location>
        <begin position="24"/>
        <end position="446"/>
    </location>
</feature>
<dbReference type="AlphaFoldDB" id="A0A2C9ES63"/>
<dbReference type="GeneID" id="57477753"/>
<dbReference type="EC" id="3.4.21.-" evidence="5"/>
<evidence type="ECO:0000256" key="2">
    <source>
        <dbReference type="ARBA" id="ARBA00022448"/>
    </source>
</evidence>
<comment type="similarity">
    <text evidence="1">Belongs to the outer membrane porin (Opr) (TC 1.B.25) family.</text>
</comment>
<dbReference type="GO" id="GO:0016020">
    <property type="term" value="C:membrane"/>
    <property type="evidence" value="ECO:0007669"/>
    <property type="project" value="InterPro"/>
</dbReference>
<dbReference type="eggNOG" id="COG3203">
    <property type="taxonomic scope" value="Bacteria"/>
</dbReference>
<evidence type="ECO:0000256" key="3">
    <source>
        <dbReference type="ARBA" id="ARBA00022729"/>
    </source>
</evidence>